<sequence length="690" mass="77278">MGNASPACASKLSCGQVEAQRPDPEEEEEDPQYDGSERVDRSGLGSKDSRRNARSVQDDRAGTPSISRAAVQAAAKLETRVAGPTMSMEDARSVEDPVMVESELLVQAKPAKGPQKKLQLPPGAIIKQVHEIEVSSSDSDTSGGTMASKKSRTPKRRAWKRLSITETMPVSPSSALQIVINNPGKLESFYSLDKGKILGKGSFGVVKRAYVSATMAQRAVKFIAIERMKEKLNVLKQEIEIMKMVDHPNIIMLYEIFEDQQYLCLVMELCSGGSLLSRLKFSGHFSEEHTAMAMRQILRAVFYLHRNWICHRDLKAENVLVSTGEVLDKTLLKVSDFGLSCPFRPKQVLTEKVGTLTHMSPEVLDRKYTQSCDVWACGIIMYNLICGNLPFGKEEEIKRCHIAFTKYWCDASQDAVVFVKKLLSRAPQRPSAKNALQDNFILKNLPTQTEFPARYGLLDELKTFRSQNRLKRAALTTIASLLNDDHVKAARDLFISMDHDGDGQISVAEVEKELRVLKEQGIMDKDMNRREVERVFRDWDTDNSGAMLKDFSYTEFLAATFCRKTCLTDAVCREAFNTLDKNKDGLLDLNELHTGRMLGHVDMEELKETLEDLDQNGDSLLDCNEFITMLRTTTSAKTPRASRSNTNTSFGLRLAVARRHTDEPGRRFAGHTVCEEHRCGGDWCGGVTPE</sequence>
<gene>
    <name evidence="13" type="ORF">CCMP2556_LOCUS22999</name>
</gene>
<feature type="region of interest" description="Disordered" evidence="10">
    <location>
        <begin position="1"/>
        <end position="72"/>
    </location>
</feature>
<organism evidence="13 14">
    <name type="scientific">Durusdinium trenchii</name>
    <dbReference type="NCBI Taxonomy" id="1381693"/>
    <lineage>
        <taxon>Eukaryota</taxon>
        <taxon>Sar</taxon>
        <taxon>Alveolata</taxon>
        <taxon>Dinophyceae</taxon>
        <taxon>Suessiales</taxon>
        <taxon>Symbiodiniaceae</taxon>
        <taxon>Durusdinium</taxon>
    </lineage>
</organism>
<feature type="domain" description="EF-hand" evidence="12">
    <location>
        <begin position="485"/>
        <end position="520"/>
    </location>
</feature>
<evidence type="ECO:0000259" key="11">
    <source>
        <dbReference type="PROSITE" id="PS50011"/>
    </source>
</evidence>
<dbReference type="Pfam" id="PF00069">
    <property type="entry name" value="Pkinase"/>
    <property type="match status" value="1"/>
</dbReference>
<name>A0ABP0LZF6_9DINO</name>
<feature type="domain" description="EF-hand" evidence="12">
    <location>
        <begin position="567"/>
        <end position="593"/>
    </location>
</feature>
<dbReference type="SMART" id="SM00220">
    <property type="entry name" value="S_TKc"/>
    <property type="match status" value="1"/>
</dbReference>
<dbReference type="InterPro" id="IPR002048">
    <property type="entry name" value="EF_hand_dom"/>
</dbReference>
<dbReference type="InterPro" id="IPR011992">
    <property type="entry name" value="EF-hand-dom_pair"/>
</dbReference>
<dbReference type="PROSITE" id="PS00108">
    <property type="entry name" value="PROTEIN_KINASE_ST"/>
    <property type="match status" value="1"/>
</dbReference>
<dbReference type="SUPFAM" id="SSF56112">
    <property type="entry name" value="Protein kinase-like (PK-like)"/>
    <property type="match status" value="1"/>
</dbReference>
<evidence type="ECO:0000256" key="2">
    <source>
        <dbReference type="ARBA" id="ARBA00022527"/>
    </source>
</evidence>
<keyword evidence="4 9" id="KW-0547">Nucleotide-binding</keyword>
<dbReference type="PROSITE" id="PS50222">
    <property type="entry name" value="EF_HAND_2"/>
    <property type="match status" value="3"/>
</dbReference>
<reference evidence="13 14" key="1">
    <citation type="submission" date="2024-02" db="EMBL/GenBank/DDBJ databases">
        <authorList>
            <person name="Chen Y."/>
            <person name="Shah S."/>
            <person name="Dougan E. K."/>
            <person name="Thang M."/>
            <person name="Chan C."/>
        </authorList>
    </citation>
    <scope>NUCLEOTIDE SEQUENCE [LARGE SCALE GENOMIC DNA]</scope>
</reference>
<dbReference type="EMBL" id="CAXAMN010014447">
    <property type="protein sequence ID" value="CAK9043460.1"/>
    <property type="molecule type" value="Genomic_DNA"/>
</dbReference>
<dbReference type="PROSITE" id="PS00107">
    <property type="entry name" value="PROTEIN_KINASE_ATP"/>
    <property type="match status" value="1"/>
</dbReference>
<dbReference type="CDD" id="cd05117">
    <property type="entry name" value="STKc_CAMK"/>
    <property type="match status" value="1"/>
</dbReference>
<dbReference type="InterPro" id="IPR050205">
    <property type="entry name" value="CDPK_Ser/Thr_kinases"/>
</dbReference>
<evidence type="ECO:0000313" key="14">
    <source>
        <dbReference type="Proteomes" id="UP001642484"/>
    </source>
</evidence>
<dbReference type="PANTHER" id="PTHR24349">
    <property type="entry name" value="SERINE/THREONINE-PROTEIN KINASE"/>
    <property type="match status" value="1"/>
</dbReference>
<dbReference type="InterPro" id="IPR000719">
    <property type="entry name" value="Prot_kinase_dom"/>
</dbReference>
<dbReference type="InterPro" id="IPR008271">
    <property type="entry name" value="Ser/Thr_kinase_AS"/>
</dbReference>
<dbReference type="Gene3D" id="3.30.200.20">
    <property type="entry name" value="Phosphorylase Kinase, domain 1"/>
    <property type="match status" value="1"/>
</dbReference>
<keyword evidence="5" id="KW-0418">Kinase</keyword>
<evidence type="ECO:0000256" key="3">
    <source>
        <dbReference type="ARBA" id="ARBA00022679"/>
    </source>
</evidence>
<keyword evidence="3" id="KW-0808">Transferase</keyword>
<evidence type="ECO:0000313" key="13">
    <source>
        <dbReference type="EMBL" id="CAK9043460.1"/>
    </source>
</evidence>
<comment type="similarity">
    <text evidence="8">Belongs to the protein kinase superfamily. Ser/Thr protein kinase family. CDPK subfamily.</text>
</comment>
<feature type="domain" description="EF-hand" evidence="12">
    <location>
        <begin position="601"/>
        <end position="636"/>
    </location>
</feature>
<protein>
    <recommendedName>
        <fullName evidence="15">Non-specific serine/threonine protein kinase</fullName>
    </recommendedName>
</protein>
<feature type="region of interest" description="Disordered" evidence="10">
    <location>
        <begin position="134"/>
        <end position="157"/>
    </location>
</feature>
<dbReference type="Gene3D" id="1.10.510.10">
    <property type="entry name" value="Transferase(Phosphotransferase) domain 1"/>
    <property type="match status" value="1"/>
</dbReference>
<dbReference type="Gene3D" id="1.10.238.10">
    <property type="entry name" value="EF-hand"/>
    <property type="match status" value="2"/>
</dbReference>
<evidence type="ECO:0000256" key="7">
    <source>
        <dbReference type="ARBA" id="ARBA00022840"/>
    </source>
</evidence>
<comment type="cofactor">
    <cofactor evidence="1">
        <name>Mg(2+)</name>
        <dbReference type="ChEBI" id="CHEBI:18420"/>
    </cofactor>
</comment>
<dbReference type="Pfam" id="PF13499">
    <property type="entry name" value="EF-hand_7"/>
    <property type="match status" value="2"/>
</dbReference>
<evidence type="ECO:0008006" key="15">
    <source>
        <dbReference type="Google" id="ProtNLM"/>
    </source>
</evidence>
<feature type="domain" description="Protein kinase" evidence="11">
    <location>
        <begin position="192"/>
        <end position="441"/>
    </location>
</feature>
<dbReference type="PROSITE" id="PS00018">
    <property type="entry name" value="EF_HAND_1"/>
    <property type="match status" value="1"/>
</dbReference>
<evidence type="ECO:0000256" key="1">
    <source>
        <dbReference type="ARBA" id="ARBA00001946"/>
    </source>
</evidence>
<dbReference type="InterPro" id="IPR017441">
    <property type="entry name" value="Protein_kinase_ATP_BS"/>
</dbReference>
<keyword evidence="6" id="KW-0106">Calcium</keyword>
<feature type="compositionally biased region" description="Basic and acidic residues" evidence="10">
    <location>
        <begin position="35"/>
        <end position="61"/>
    </location>
</feature>
<keyword evidence="2" id="KW-0723">Serine/threonine-protein kinase</keyword>
<evidence type="ECO:0000256" key="4">
    <source>
        <dbReference type="ARBA" id="ARBA00022741"/>
    </source>
</evidence>
<comment type="caution">
    <text evidence="13">The sequence shown here is derived from an EMBL/GenBank/DDBJ whole genome shotgun (WGS) entry which is preliminary data.</text>
</comment>
<feature type="compositionally biased region" description="Low complexity" evidence="10">
    <location>
        <begin position="135"/>
        <end position="145"/>
    </location>
</feature>
<dbReference type="InterPro" id="IPR011009">
    <property type="entry name" value="Kinase-like_dom_sf"/>
</dbReference>
<evidence type="ECO:0000256" key="10">
    <source>
        <dbReference type="SAM" id="MobiDB-lite"/>
    </source>
</evidence>
<evidence type="ECO:0000259" key="12">
    <source>
        <dbReference type="PROSITE" id="PS50222"/>
    </source>
</evidence>
<feature type="binding site" evidence="9">
    <location>
        <position position="221"/>
    </location>
    <ligand>
        <name>ATP</name>
        <dbReference type="ChEBI" id="CHEBI:30616"/>
    </ligand>
</feature>
<accession>A0ABP0LZF6</accession>
<proteinExistence type="inferred from homology"/>
<evidence type="ECO:0000256" key="9">
    <source>
        <dbReference type="PROSITE-ProRule" id="PRU10141"/>
    </source>
</evidence>
<dbReference type="PROSITE" id="PS50011">
    <property type="entry name" value="PROTEIN_KINASE_DOM"/>
    <property type="match status" value="1"/>
</dbReference>
<keyword evidence="7 9" id="KW-0067">ATP-binding</keyword>
<evidence type="ECO:0000256" key="8">
    <source>
        <dbReference type="ARBA" id="ARBA00024334"/>
    </source>
</evidence>
<dbReference type="SUPFAM" id="SSF47473">
    <property type="entry name" value="EF-hand"/>
    <property type="match status" value="1"/>
</dbReference>
<dbReference type="SMART" id="SM00054">
    <property type="entry name" value="EFh"/>
    <property type="match status" value="4"/>
</dbReference>
<evidence type="ECO:0000256" key="5">
    <source>
        <dbReference type="ARBA" id="ARBA00022777"/>
    </source>
</evidence>
<evidence type="ECO:0000256" key="6">
    <source>
        <dbReference type="ARBA" id="ARBA00022837"/>
    </source>
</evidence>
<dbReference type="Proteomes" id="UP001642484">
    <property type="component" value="Unassembled WGS sequence"/>
</dbReference>
<keyword evidence="14" id="KW-1185">Reference proteome</keyword>
<dbReference type="InterPro" id="IPR018247">
    <property type="entry name" value="EF_Hand_1_Ca_BS"/>
</dbReference>